<feature type="region of interest" description="Disordered" evidence="1">
    <location>
        <begin position="190"/>
        <end position="212"/>
    </location>
</feature>
<dbReference type="Proteomes" id="UP001215712">
    <property type="component" value="Unassembled WGS sequence"/>
</dbReference>
<feature type="compositionally biased region" description="Basic and acidic residues" evidence="1">
    <location>
        <begin position="45"/>
        <end position="60"/>
    </location>
</feature>
<feature type="compositionally biased region" description="Polar residues" evidence="1">
    <location>
        <begin position="717"/>
        <end position="733"/>
    </location>
</feature>
<feature type="compositionally biased region" description="Polar residues" evidence="1">
    <location>
        <begin position="525"/>
        <end position="538"/>
    </location>
</feature>
<feature type="compositionally biased region" description="Low complexity" evidence="1">
    <location>
        <begin position="393"/>
        <end position="426"/>
    </location>
</feature>
<dbReference type="GO" id="GO:0031578">
    <property type="term" value="P:mitotic spindle orientation checkpoint signaling"/>
    <property type="evidence" value="ECO:0007669"/>
    <property type="project" value="TreeGrafter"/>
</dbReference>
<feature type="compositionally biased region" description="Polar residues" evidence="1">
    <location>
        <begin position="494"/>
        <end position="509"/>
    </location>
</feature>
<dbReference type="PANTHER" id="PTHR35140:SF1">
    <property type="entry name" value="MITOTIC CHECK POINT PROTEIN BFA1"/>
    <property type="match status" value="1"/>
</dbReference>
<dbReference type="AlphaFoldDB" id="A0AAD6HE17"/>
<evidence type="ECO:0000313" key="2">
    <source>
        <dbReference type="EMBL" id="KAJ5709633.1"/>
    </source>
</evidence>
<keyword evidence="3" id="KW-1185">Reference proteome</keyword>
<reference evidence="2" key="2">
    <citation type="submission" date="2023-01" db="EMBL/GenBank/DDBJ databases">
        <authorList>
            <person name="Petersen C."/>
        </authorList>
    </citation>
    <scope>NUCLEOTIDE SEQUENCE</scope>
    <source>
        <strain evidence="2">IBT 17514</strain>
    </source>
</reference>
<dbReference type="GO" id="GO:0005096">
    <property type="term" value="F:GTPase activator activity"/>
    <property type="evidence" value="ECO:0007669"/>
    <property type="project" value="InterPro"/>
</dbReference>
<protein>
    <recommendedName>
        <fullName evidence="4">Cytokinesis regulator</fullName>
    </recommendedName>
</protein>
<feature type="compositionally biased region" description="Acidic residues" evidence="1">
    <location>
        <begin position="927"/>
        <end position="939"/>
    </location>
</feature>
<dbReference type="InterPro" id="IPR034586">
    <property type="entry name" value="Bfa1/Byr4"/>
</dbReference>
<feature type="compositionally biased region" description="Acidic residues" evidence="1">
    <location>
        <begin position="9"/>
        <end position="22"/>
    </location>
</feature>
<dbReference type="EMBL" id="JAQJAN010000018">
    <property type="protein sequence ID" value="KAJ5709633.1"/>
    <property type="molecule type" value="Genomic_DNA"/>
</dbReference>
<organism evidence="2 3">
    <name type="scientific">Penicillium malachiteum</name>
    <dbReference type="NCBI Taxonomy" id="1324776"/>
    <lineage>
        <taxon>Eukaryota</taxon>
        <taxon>Fungi</taxon>
        <taxon>Dikarya</taxon>
        <taxon>Ascomycota</taxon>
        <taxon>Pezizomycotina</taxon>
        <taxon>Eurotiomycetes</taxon>
        <taxon>Eurotiomycetidae</taxon>
        <taxon>Eurotiales</taxon>
        <taxon>Aspergillaceae</taxon>
        <taxon>Penicillium</taxon>
    </lineage>
</organism>
<feature type="region of interest" description="Disordered" evidence="1">
    <location>
        <begin position="1"/>
        <end position="87"/>
    </location>
</feature>
<feature type="region of interest" description="Disordered" evidence="1">
    <location>
        <begin position="387"/>
        <end position="798"/>
    </location>
</feature>
<accession>A0AAD6HE17</accession>
<feature type="compositionally biased region" description="Basic and acidic residues" evidence="1">
    <location>
        <begin position="621"/>
        <end position="635"/>
    </location>
</feature>
<sequence length="990" mass="108622">MKHSRPEQEEQIECWDDDDDLQFNDQFRTASSTGSVTGSSFRPSGHRDSISSRRSARSDMDSNVGDEDWQVPLHDHDEAAKEEALASAKQAGIPIPANIPSSALLGGAIKRLSTRKTQRNFVDDWSEDVELPGPDVVLQLRNPQDATFPDSIRQINSTVASPIKSTASFSWNDDITTRLQSALATLDRFQDENDGPMGEDVPTLKIPAPRSPQKLIPNMATSILPSDQETADFDQDLELPPDQQVLQLSHRKDTTRISSPTLDDFDLEWSEGSIGVRVGGTARDARSIPSSSISIASPSVSSCITGESEEDGLDGLVFPDGPLDFNASLKRREETISTENAVERNEAPKVPKVLEADDFFAGIEVDNGRVFASNKLTLNPNVKCKTEWPASPTRRSATTLTFTTPDAGTSATTTTTITGSPRQTTRIPRLSGHERTLSTHLETVSESGAPVPKFQRSQSRLGHASQSSISSLASTDPISSSPNPVPSNRRLLGSRTSRNLAPAQNSPSAAPTRLLRTKRSLPTIRGSSTSTPTQSVQRTPPHPDGYTPPSALRPRTPVERTIPSARTSIPRVPASFGQVIASERQPHHPNIKTYRPSRRHNSDSSNDLLSPQRSSLPGRSSRNESFRLSLDDSKMENALSTNKRTMTRPTRRRNFGDGTELESFDDLPTSVTAESKFTKNPAGRGAPRSVRHRVSQSRATPTAESPTPSFPSPLPSKTLNSTPRFARDTNASRNAREQRIASMNSRNREGNPLSAFTSNWKANPITRISPNAAPVRSRKRSNTKSQSKPHLIKPMGSGVQEPKFVRGMRYNPDTFVWEGNENLAQEFDVVTASKLAKPSPALISNVGPVGNVQTVGGMIFDPQRMCWLRATSQEPGQHGRVALEDEDDVFAGLDDLEDKAPNVGRQAENVDDQSPHVGGDDPSAGESSDEGPITEEFDVGPEFIRRQRAEEEKWRRKVDKWVGFDRGDRDNHWRWAIRDLVTAGMDDPMV</sequence>
<feature type="compositionally biased region" description="Basic and acidic residues" evidence="1">
    <location>
        <begin position="73"/>
        <end position="84"/>
    </location>
</feature>
<feature type="compositionally biased region" description="Low complexity" evidence="1">
    <location>
        <begin position="31"/>
        <end position="40"/>
    </location>
</feature>
<feature type="compositionally biased region" description="Polar residues" evidence="1">
    <location>
        <begin position="754"/>
        <end position="769"/>
    </location>
</feature>
<feature type="compositionally biased region" description="Polar residues" evidence="1">
    <location>
        <begin position="603"/>
        <end position="620"/>
    </location>
</feature>
<comment type="caution">
    <text evidence="2">The sequence shown here is derived from an EMBL/GenBank/DDBJ whole genome shotgun (WGS) entry which is preliminary data.</text>
</comment>
<reference evidence="2" key="1">
    <citation type="journal article" date="2023" name="IMA Fungus">
        <title>Comparative genomic study of the Penicillium genus elucidates a diverse pangenome and 15 lateral gene transfer events.</title>
        <authorList>
            <person name="Petersen C."/>
            <person name="Sorensen T."/>
            <person name="Nielsen M.R."/>
            <person name="Sondergaard T.E."/>
            <person name="Sorensen J.L."/>
            <person name="Fitzpatrick D.A."/>
            <person name="Frisvad J.C."/>
            <person name="Nielsen K.L."/>
        </authorList>
    </citation>
    <scope>NUCLEOTIDE SEQUENCE</scope>
    <source>
        <strain evidence="2">IBT 17514</strain>
    </source>
</reference>
<dbReference type="GO" id="GO:0044732">
    <property type="term" value="C:mitotic spindle pole body"/>
    <property type="evidence" value="ECO:0007669"/>
    <property type="project" value="TreeGrafter"/>
</dbReference>
<proteinExistence type="predicted"/>
<evidence type="ECO:0008006" key="4">
    <source>
        <dbReference type="Google" id="ProtNLM"/>
    </source>
</evidence>
<name>A0AAD6HE17_9EURO</name>
<gene>
    <name evidence="2" type="ORF">N7493_009924</name>
</gene>
<evidence type="ECO:0000313" key="3">
    <source>
        <dbReference type="Proteomes" id="UP001215712"/>
    </source>
</evidence>
<dbReference type="PANTHER" id="PTHR35140">
    <property type="entry name" value="MITOTIC CHECK POINT PROTEIN BFA1"/>
    <property type="match status" value="1"/>
</dbReference>
<evidence type="ECO:0000256" key="1">
    <source>
        <dbReference type="SAM" id="MobiDB-lite"/>
    </source>
</evidence>
<feature type="compositionally biased region" description="Basic residues" evidence="1">
    <location>
        <begin position="587"/>
        <end position="599"/>
    </location>
</feature>
<feature type="compositionally biased region" description="Low complexity" evidence="1">
    <location>
        <begin position="465"/>
        <end position="488"/>
    </location>
</feature>
<feature type="region of interest" description="Disordered" evidence="1">
    <location>
        <begin position="904"/>
        <end position="944"/>
    </location>
</feature>
<dbReference type="GO" id="GO:1990334">
    <property type="term" value="C:Bfa1-Bub2 complex"/>
    <property type="evidence" value="ECO:0007669"/>
    <property type="project" value="InterPro"/>
</dbReference>